<proteinExistence type="predicted"/>
<feature type="transmembrane region" description="Helical" evidence="2">
    <location>
        <begin position="88"/>
        <end position="108"/>
    </location>
</feature>
<feature type="compositionally biased region" description="Low complexity" evidence="1">
    <location>
        <begin position="127"/>
        <end position="145"/>
    </location>
</feature>
<sequence>MHTNAVRRRTDTHARLQQEVQRLSALYQYHNAPEVAPAHGLEYDDNVYPSSDKYPVIRERDAYDSPKYGFGGDNRPPRIIFGMKVRTFLLVASVMALIIVGAAVGGAVGGRQLRDQAQGYNMFMNQTSSNSPTATTSGSASSSTFTAATPTYEPLSDCPESNNTAYTSSYALRSSATNAKTTFTKYCDLSNPLILHGSATLAEAFVYSFSDCVELCAGYNYLHNDGNCTAAVYRPTGSRPANCWVGSTGSVTASSLNFTSGTDVALLSA</sequence>
<feature type="region of interest" description="Disordered" evidence="1">
    <location>
        <begin position="124"/>
        <end position="145"/>
    </location>
</feature>
<gene>
    <name evidence="3" type="ORF">LECACI_7A008623</name>
</gene>
<evidence type="ECO:0000256" key="1">
    <source>
        <dbReference type="SAM" id="MobiDB-lite"/>
    </source>
</evidence>
<dbReference type="AlphaFoldDB" id="A0AAI8Z679"/>
<protein>
    <recommendedName>
        <fullName evidence="5">Apple domain-containing protein</fullName>
    </recommendedName>
</protein>
<dbReference type="EMBL" id="CAVMBE010000086">
    <property type="protein sequence ID" value="CAK4033465.1"/>
    <property type="molecule type" value="Genomic_DNA"/>
</dbReference>
<evidence type="ECO:0000313" key="3">
    <source>
        <dbReference type="EMBL" id="CAK4033465.1"/>
    </source>
</evidence>
<keyword evidence="4" id="KW-1185">Reference proteome</keyword>
<keyword evidence="2" id="KW-0812">Transmembrane</keyword>
<dbReference type="Proteomes" id="UP001296104">
    <property type="component" value="Unassembled WGS sequence"/>
</dbReference>
<keyword evidence="2" id="KW-1133">Transmembrane helix</keyword>
<evidence type="ECO:0008006" key="5">
    <source>
        <dbReference type="Google" id="ProtNLM"/>
    </source>
</evidence>
<accession>A0AAI8Z679</accession>
<comment type="caution">
    <text evidence="3">The sequence shown here is derived from an EMBL/GenBank/DDBJ whole genome shotgun (WGS) entry which is preliminary data.</text>
</comment>
<keyword evidence="2" id="KW-0472">Membrane</keyword>
<evidence type="ECO:0000256" key="2">
    <source>
        <dbReference type="SAM" id="Phobius"/>
    </source>
</evidence>
<organism evidence="3 4">
    <name type="scientific">Lecanosticta acicola</name>
    <dbReference type="NCBI Taxonomy" id="111012"/>
    <lineage>
        <taxon>Eukaryota</taxon>
        <taxon>Fungi</taxon>
        <taxon>Dikarya</taxon>
        <taxon>Ascomycota</taxon>
        <taxon>Pezizomycotina</taxon>
        <taxon>Dothideomycetes</taxon>
        <taxon>Dothideomycetidae</taxon>
        <taxon>Mycosphaerellales</taxon>
        <taxon>Mycosphaerellaceae</taxon>
        <taxon>Lecanosticta</taxon>
    </lineage>
</organism>
<evidence type="ECO:0000313" key="4">
    <source>
        <dbReference type="Proteomes" id="UP001296104"/>
    </source>
</evidence>
<name>A0AAI8Z679_9PEZI</name>
<reference evidence="3" key="1">
    <citation type="submission" date="2023-11" db="EMBL/GenBank/DDBJ databases">
        <authorList>
            <person name="Alioto T."/>
            <person name="Alioto T."/>
            <person name="Gomez Garrido J."/>
        </authorList>
    </citation>
    <scope>NUCLEOTIDE SEQUENCE</scope>
</reference>